<dbReference type="EMBL" id="JBHUOX010000033">
    <property type="protein sequence ID" value="MFD3003574.1"/>
    <property type="molecule type" value="Genomic_DNA"/>
</dbReference>
<dbReference type="Proteomes" id="UP001597641">
    <property type="component" value="Unassembled WGS sequence"/>
</dbReference>
<gene>
    <name evidence="1" type="ORF">ACFS7Z_24670</name>
</gene>
<evidence type="ECO:0000313" key="1">
    <source>
        <dbReference type="EMBL" id="MFD3003574.1"/>
    </source>
</evidence>
<accession>A0ABW6C506</accession>
<keyword evidence="2" id="KW-1185">Reference proteome</keyword>
<evidence type="ECO:0000313" key="2">
    <source>
        <dbReference type="Proteomes" id="UP001597641"/>
    </source>
</evidence>
<organism evidence="1 2">
    <name type="scientific">Pontibacter toksunensis</name>
    <dbReference type="NCBI Taxonomy" id="1332631"/>
    <lineage>
        <taxon>Bacteria</taxon>
        <taxon>Pseudomonadati</taxon>
        <taxon>Bacteroidota</taxon>
        <taxon>Cytophagia</taxon>
        <taxon>Cytophagales</taxon>
        <taxon>Hymenobacteraceae</taxon>
        <taxon>Pontibacter</taxon>
    </lineage>
</organism>
<protein>
    <submittedName>
        <fullName evidence="1">Uncharacterized protein</fullName>
    </submittedName>
</protein>
<dbReference type="RefSeq" id="WP_377491239.1">
    <property type="nucleotide sequence ID" value="NZ_JBHUOX010000033.1"/>
</dbReference>
<proteinExistence type="predicted"/>
<reference evidence="2" key="1">
    <citation type="journal article" date="2019" name="Int. J. Syst. Evol. Microbiol.">
        <title>The Global Catalogue of Microorganisms (GCM) 10K type strain sequencing project: providing services to taxonomists for standard genome sequencing and annotation.</title>
        <authorList>
            <consortium name="The Broad Institute Genomics Platform"/>
            <consortium name="The Broad Institute Genome Sequencing Center for Infectious Disease"/>
            <person name="Wu L."/>
            <person name="Ma J."/>
        </authorList>
    </citation>
    <scope>NUCLEOTIDE SEQUENCE [LARGE SCALE GENOMIC DNA]</scope>
    <source>
        <strain evidence="2">KCTC 23984</strain>
    </source>
</reference>
<comment type="caution">
    <text evidence="1">The sequence shown here is derived from an EMBL/GenBank/DDBJ whole genome shotgun (WGS) entry which is preliminary data.</text>
</comment>
<sequence length="142" mass="16763">MTNTYREYLDQFFEKLLYYRHISGRINKVFQKDIQDYTSEQAKIHFASALIISDWTGPTDNGWEINFHSGVSIETTKSNYESETRKIFSRQLCLLYAQSFESFERYLKDCLFDKIGRDGTVFKVRLALLPIFQDYSYTGSNV</sequence>
<name>A0ABW6C506_9BACT</name>